<feature type="compositionally biased region" description="Pro residues" evidence="1">
    <location>
        <begin position="154"/>
        <end position="168"/>
    </location>
</feature>
<dbReference type="CDD" id="cd10936">
    <property type="entry name" value="CE4_DAC2"/>
    <property type="match status" value="1"/>
</dbReference>
<name>A0ABY2KJW8_9RHOB</name>
<sequence length="547" mass="55298">MSGNEKRGKAVRGFVRGVLWGSLAAAGGLVVVSQVAGPVPVQRADLGQSDAVPLAVPVGDSPESAAPEAVAPAPVEAAPVEPEAVEPAPAAEEAEADLPDAVTPDAPLMAPEAPASSDPAEAQAGLPVMPDPANVPPSAVPQTAAPQSDALPADVPPPAEPPVAPPSEAPAGRMATAGQVNPLPDAPAPGHAPMTTVQPGAPGLPQAEGAPAPADLPPPPPLTPDEEALLLPLPDDAPEDGTKATLVDPTPEPMPLPEPLPEQPEPAPAEPPSTGQGSLIPAPELGDQAAGVVTGRLPRIGVDPAPGSAGDPVAVTDAAGEDDATPLRRYARPFDNATQKPLFAILLQDDGEESVNRTELAALDLPLSIVIDPLSDGAAARAAIWRAGGQEVVMAGTGIPVGAGPGDLEQSFQVLASRLPEAVAVIDADGSAFQNDRPRAAQVVPILAEQGRGLVTFDQGLNAADQVARREGLPAATIFRRIDGEGEDSPVIRRYLDRAAFKAAQEGRVIVIGTLRPETVAGVLEWAIEGRASTVTLAPISAMLQVN</sequence>
<protein>
    <recommendedName>
        <fullName evidence="4">Divergent polysaccharide deacetylase</fullName>
    </recommendedName>
</protein>
<reference evidence="2 3" key="1">
    <citation type="submission" date="2018-11" db="EMBL/GenBank/DDBJ databases">
        <title>Tabrizicola sp. isolated from sediment of alpine lake.</title>
        <authorList>
            <person name="Liu Z."/>
        </authorList>
    </citation>
    <scope>NUCLEOTIDE SEQUENCE [LARGE SCALE GENOMIC DNA]</scope>
    <source>
        <strain evidence="2 3">DRYC-M-16</strain>
    </source>
</reference>
<feature type="compositionally biased region" description="Low complexity" evidence="1">
    <location>
        <begin position="61"/>
        <end position="91"/>
    </location>
</feature>
<feature type="region of interest" description="Disordered" evidence="1">
    <location>
        <begin position="58"/>
        <end position="279"/>
    </location>
</feature>
<evidence type="ECO:0000313" key="2">
    <source>
        <dbReference type="EMBL" id="TGD42707.1"/>
    </source>
</evidence>
<evidence type="ECO:0008006" key="4">
    <source>
        <dbReference type="Google" id="ProtNLM"/>
    </source>
</evidence>
<proteinExistence type="predicted"/>
<accession>A0ABY2KJW8</accession>
<dbReference type="Gene3D" id="3.20.20.370">
    <property type="entry name" value="Glycoside hydrolase/deacetylase"/>
    <property type="match status" value="1"/>
</dbReference>
<gene>
    <name evidence="2" type="ORF">EEB11_13310</name>
</gene>
<feature type="compositionally biased region" description="Pro residues" evidence="1">
    <location>
        <begin position="129"/>
        <end position="139"/>
    </location>
</feature>
<feature type="compositionally biased region" description="Low complexity" evidence="1">
    <location>
        <begin position="110"/>
        <end position="124"/>
    </location>
</feature>
<organism evidence="2 3">
    <name type="scientific">Pseudotabrizicola sediminis</name>
    <dbReference type="NCBI Taxonomy" id="2486418"/>
    <lineage>
        <taxon>Bacteria</taxon>
        <taxon>Pseudomonadati</taxon>
        <taxon>Pseudomonadota</taxon>
        <taxon>Alphaproteobacteria</taxon>
        <taxon>Rhodobacterales</taxon>
        <taxon>Paracoccaceae</taxon>
        <taxon>Pseudotabrizicola</taxon>
    </lineage>
</organism>
<evidence type="ECO:0000313" key="3">
    <source>
        <dbReference type="Proteomes" id="UP000297741"/>
    </source>
</evidence>
<feature type="compositionally biased region" description="Pro residues" evidence="1">
    <location>
        <begin position="214"/>
        <end position="223"/>
    </location>
</feature>
<dbReference type="SUPFAM" id="SSF88713">
    <property type="entry name" value="Glycoside hydrolase/deacetylase"/>
    <property type="match status" value="1"/>
</dbReference>
<feature type="compositionally biased region" description="Pro residues" evidence="1">
    <location>
        <begin position="250"/>
        <end position="271"/>
    </location>
</feature>
<dbReference type="EMBL" id="RPEM01000008">
    <property type="protein sequence ID" value="TGD42707.1"/>
    <property type="molecule type" value="Genomic_DNA"/>
</dbReference>
<dbReference type="InterPro" id="IPR006837">
    <property type="entry name" value="Divergent_DAC"/>
</dbReference>
<dbReference type="Pfam" id="PF04748">
    <property type="entry name" value="Polysacc_deac_2"/>
    <property type="match status" value="1"/>
</dbReference>
<comment type="caution">
    <text evidence="2">The sequence shown here is derived from an EMBL/GenBank/DDBJ whole genome shotgun (WGS) entry which is preliminary data.</text>
</comment>
<evidence type="ECO:0000256" key="1">
    <source>
        <dbReference type="SAM" id="MobiDB-lite"/>
    </source>
</evidence>
<dbReference type="Proteomes" id="UP000297741">
    <property type="component" value="Unassembled WGS sequence"/>
</dbReference>
<keyword evidence="3" id="KW-1185">Reference proteome</keyword>
<dbReference type="InterPro" id="IPR011330">
    <property type="entry name" value="Glyco_hydro/deAcase_b/a-brl"/>
</dbReference>